<dbReference type="RefSeq" id="WP_092732002.1">
    <property type="nucleotide sequence ID" value="NZ_FNPC01000004.1"/>
</dbReference>
<dbReference type="OrthoDB" id="206489at2157"/>
<keyword evidence="2" id="KW-0472">Membrane</keyword>
<dbReference type="Proteomes" id="UP000199079">
    <property type="component" value="Unassembled WGS sequence"/>
</dbReference>
<feature type="transmembrane region" description="Helical" evidence="2">
    <location>
        <begin position="39"/>
        <end position="58"/>
    </location>
</feature>
<feature type="region of interest" description="Disordered" evidence="1">
    <location>
        <begin position="90"/>
        <end position="121"/>
    </location>
</feature>
<evidence type="ECO:0000256" key="2">
    <source>
        <dbReference type="SAM" id="Phobius"/>
    </source>
</evidence>
<reference evidence="5" key="1">
    <citation type="submission" date="2016-10" db="EMBL/GenBank/DDBJ databases">
        <authorList>
            <person name="Varghese N."/>
            <person name="Submissions S."/>
        </authorList>
    </citation>
    <scope>NUCLEOTIDE SEQUENCE [LARGE SCALE GENOMIC DNA]</scope>
    <source>
        <strain evidence="5">DC30,IBRC 10041,KCTC 4046</strain>
    </source>
</reference>
<name>A0A1H3IG40_9EURY</name>
<keyword evidence="2" id="KW-1133">Transmembrane helix</keyword>
<organism evidence="4 5">
    <name type="scientific">Halopenitus persicus</name>
    <dbReference type="NCBI Taxonomy" id="1048396"/>
    <lineage>
        <taxon>Archaea</taxon>
        <taxon>Methanobacteriati</taxon>
        <taxon>Methanobacteriota</taxon>
        <taxon>Stenosarchaea group</taxon>
        <taxon>Halobacteria</taxon>
        <taxon>Halobacteriales</taxon>
        <taxon>Haloferacaceae</taxon>
        <taxon>Halopenitus</taxon>
    </lineage>
</organism>
<evidence type="ECO:0000313" key="4">
    <source>
        <dbReference type="EMBL" id="SDY26592.1"/>
    </source>
</evidence>
<evidence type="ECO:0000256" key="1">
    <source>
        <dbReference type="SAM" id="MobiDB-lite"/>
    </source>
</evidence>
<sequence>MSLSSPASVSFRIGARDPMAAECADLTCEASGLLADPMVVSAIVFVSIAVFAAFAYIADARSHVREERRRVVDERDAFEEFTDRLHRVTPRESGTAAEPAGHGAVRLAGFPPDSSDPPDDGLRRMREAYRETVMAVPHYTEEYDDSFPTSVAEELGEDVAMAIGTEDRLSPALRTTLLDRGRSAADARERLLSAVDAELSALESSSARLERIERTRNSLDAHLAEGRSEPSFDALVDVWRSLDDLEGACEEVVSDRQALLRDPPFTRRTERDPDFYAYLYEDLEGPRHPVLATVAEVVDRIRSDRRTLEDRISRAG</sequence>
<protein>
    <recommendedName>
        <fullName evidence="3">DUF7260 domain-containing protein</fullName>
    </recommendedName>
</protein>
<feature type="domain" description="DUF7260" evidence="3">
    <location>
        <begin position="56"/>
        <end position="305"/>
    </location>
</feature>
<keyword evidence="5" id="KW-1185">Reference proteome</keyword>
<accession>A0A1H3IG40</accession>
<keyword evidence="2" id="KW-0812">Transmembrane</keyword>
<dbReference type="Pfam" id="PF23921">
    <property type="entry name" value="DUF7260"/>
    <property type="match status" value="1"/>
</dbReference>
<evidence type="ECO:0000313" key="5">
    <source>
        <dbReference type="Proteomes" id="UP000199079"/>
    </source>
</evidence>
<evidence type="ECO:0000259" key="3">
    <source>
        <dbReference type="Pfam" id="PF23921"/>
    </source>
</evidence>
<dbReference type="EMBL" id="FNPC01000004">
    <property type="protein sequence ID" value="SDY26592.1"/>
    <property type="molecule type" value="Genomic_DNA"/>
</dbReference>
<dbReference type="AlphaFoldDB" id="A0A1H3IG40"/>
<gene>
    <name evidence="4" type="ORF">SAMN05216564_104111</name>
</gene>
<dbReference type="InterPro" id="IPR055684">
    <property type="entry name" value="DUF7260"/>
</dbReference>
<proteinExistence type="predicted"/>